<dbReference type="OrthoDB" id="10056939at2759"/>
<dbReference type="EMBL" id="GL883008">
    <property type="protein sequence ID" value="EGG23630.1"/>
    <property type="molecule type" value="Genomic_DNA"/>
</dbReference>
<organism evidence="7 8">
    <name type="scientific">Cavenderia fasciculata</name>
    <name type="common">Slime mold</name>
    <name type="synonym">Dictyostelium fasciculatum</name>
    <dbReference type="NCBI Taxonomy" id="261658"/>
    <lineage>
        <taxon>Eukaryota</taxon>
        <taxon>Amoebozoa</taxon>
        <taxon>Evosea</taxon>
        <taxon>Eumycetozoa</taxon>
        <taxon>Dictyostelia</taxon>
        <taxon>Acytosteliales</taxon>
        <taxon>Cavenderiaceae</taxon>
        <taxon>Cavenderia</taxon>
    </lineage>
</organism>
<feature type="region of interest" description="Disordered" evidence="5">
    <location>
        <begin position="345"/>
        <end position="370"/>
    </location>
</feature>
<feature type="region of interest" description="Disordered" evidence="5">
    <location>
        <begin position="401"/>
        <end position="426"/>
    </location>
</feature>
<evidence type="ECO:0000313" key="8">
    <source>
        <dbReference type="Proteomes" id="UP000007797"/>
    </source>
</evidence>
<feature type="region of interest" description="Disordered" evidence="5">
    <location>
        <begin position="128"/>
        <end position="168"/>
    </location>
</feature>
<feature type="compositionally biased region" description="Low complexity" evidence="5">
    <location>
        <begin position="16"/>
        <end position="48"/>
    </location>
</feature>
<feature type="compositionally biased region" description="Low complexity" evidence="5">
    <location>
        <begin position="353"/>
        <end position="368"/>
    </location>
</feature>
<evidence type="ECO:0000256" key="4">
    <source>
        <dbReference type="PROSITE-ProRule" id="PRU00108"/>
    </source>
</evidence>
<accession>F4PMI3</accession>
<dbReference type="Gene3D" id="1.10.10.60">
    <property type="entry name" value="Homeodomain-like"/>
    <property type="match status" value="1"/>
</dbReference>
<comment type="subcellular location">
    <subcellularLocation>
        <location evidence="4">Nucleus</location>
    </subcellularLocation>
</comment>
<evidence type="ECO:0000256" key="5">
    <source>
        <dbReference type="SAM" id="MobiDB-lite"/>
    </source>
</evidence>
<evidence type="ECO:0000259" key="6">
    <source>
        <dbReference type="PROSITE" id="PS50071"/>
    </source>
</evidence>
<dbReference type="RefSeq" id="XP_004361481.1">
    <property type="nucleotide sequence ID" value="XM_004361424.1"/>
</dbReference>
<evidence type="ECO:0000256" key="1">
    <source>
        <dbReference type="ARBA" id="ARBA00023125"/>
    </source>
</evidence>
<protein>
    <recommendedName>
        <fullName evidence="6">Homeobox domain-containing protein</fullName>
    </recommendedName>
</protein>
<feature type="compositionally biased region" description="Low complexity" evidence="5">
    <location>
        <begin position="129"/>
        <end position="160"/>
    </location>
</feature>
<dbReference type="STRING" id="1054147.F4PMI3"/>
<feature type="domain" description="Homeobox" evidence="6">
    <location>
        <begin position="278"/>
        <end position="341"/>
    </location>
</feature>
<gene>
    <name evidence="7" type="ORF">DFA_05764</name>
</gene>
<feature type="region of interest" description="Disordered" evidence="5">
    <location>
        <begin position="13"/>
        <end position="112"/>
    </location>
</feature>
<dbReference type="AlphaFoldDB" id="F4PMI3"/>
<dbReference type="KEGG" id="dfa:DFA_05764"/>
<dbReference type="GO" id="GO:0005634">
    <property type="term" value="C:nucleus"/>
    <property type="evidence" value="ECO:0007669"/>
    <property type="project" value="UniProtKB-SubCell"/>
</dbReference>
<dbReference type="InterPro" id="IPR001356">
    <property type="entry name" value="HD"/>
</dbReference>
<dbReference type="Pfam" id="PF05920">
    <property type="entry name" value="Homeobox_KN"/>
    <property type="match status" value="1"/>
</dbReference>
<dbReference type="InterPro" id="IPR050224">
    <property type="entry name" value="TALE_homeobox"/>
</dbReference>
<keyword evidence="2 4" id="KW-0371">Homeobox</keyword>
<proteinExistence type="predicted"/>
<sequence length="426" mass="47424">MFKMESILYQLQNQQSTSSTTSTTTHSNSPFLPLPSSSSSSTPTRNSPLIPFSQIHLPVPMSSSFTQMTPPTPSILQTESSLPFTNSHQPPMFVFSSNGANSSTSGHPQLPIPFQMSSSVLASTRLPTSSSSFYQQQQQQQDYQSSSSSPSSSPFQQQPPMAIPTVKKQNINQNEYQDDIIERLFNTLWDSIIVDPKHFSAKSLPDYALFKSLFLKMMGSPDNNIIVKQYLEKYMHALATTTALTKQLFSEVDHFSGRYIAVLKMSSYEPATSGSVRSKTKTTSGALSKSSKSVLLQWVINHLDDPYPPMDVKRQLAAESGQSIAQVSNWFINFRRRSLEKLKEQVASHQIEQSTGGPSSSSNTSPIQSDDHLSVATLPVNNNNNNSNQQQQRFNYNNMANNMMMQPTPSTLRPTINYSNQLNYSL</sequence>
<keyword evidence="1 4" id="KW-0238">DNA-binding</keyword>
<dbReference type="SMART" id="SM00389">
    <property type="entry name" value="HOX"/>
    <property type="match status" value="1"/>
</dbReference>
<evidence type="ECO:0000313" key="7">
    <source>
        <dbReference type="EMBL" id="EGG23630.1"/>
    </source>
</evidence>
<keyword evidence="8" id="KW-1185">Reference proteome</keyword>
<feature type="compositionally biased region" description="Polar residues" evidence="5">
    <location>
        <begin position="407"/>
        <end position="426"/>
    </location>
</feature>
<dbReference type="Proteomes" id="UP000007797">
    <property type="component" value="Unassembled WGS sequence"/>
</dbReference>
<dbReference type="PANTHER" id="PTHR11850">
    <property type="entry name" value="HOMEOBOX PROTEIN TRANSCRIPTION FACTORS"/>
    <property type="match status" value="1"/>
</dbReference>
<dbReference type="SUPFAM" id="SSF46689">
    <property type="entry name" value="Homeodomain-like"/>
    <property type="match status" value="1"/>
</dbReference>
<keyword evidence="3 4" id="KW-0539">Nucleus</keyword>
<dbReference type="GO" id="GO:0003677">
    <property type="term" value="F:DNA binding"/>
    <property type="evidence" value="ECO:0007669"/>
    <property type="project" value="UniProtKB-UniRule"/>
</dbReference>
<evidence type="ECO:0000256" key="3">
    <source>
        <dbReference type="ARBA" id="ARBA00023242"/>
    </source>
</evidence>
<dbReference type="GeneID" id="14875778"/>
<dbReference type="PROSITE" id="PS50071">
    <property type="entry name" value="HOMEOBOX_2"/>
    <property type="match status" value="1"/>
</dbReference>
<reference evidence="8" key="1">
    <citation type="journal article" date="2011" name="Genome Res.">
        <title>Phylogeny-wide analysis of social amoeba genomes highlights ancient origins for complex intercellular communication.</title>
        <authorList>
            <person name="Heidel A.J."/>
            <person name="Lawal H.M."/>
            <person name="Felder M."/>
            <person name="Schilde C."/>
            <person name="Helps N.R."/>
            <person name="Tunggal B."/>
            <person name="Rivero F."/>
            <person name="John U."/>
            <person name="Schleicher M."/>
            <person name="Eichinger L."/>
            <person name="Platzer M."/>
            <person name="Noegel A.A."/>
            <person name="Schaap P."/>
            <person name="Gloeckner G."/>
        </authorList>
    </citation>
    <scope>NUCLEOTIDE SEQUENCE [LARGE SCALE GENOMIC DNA]</scope>
    <source>
        <strain evidence="8">SH3</strain>
    </source>
</reference>
<dbReference type="InterPro" id="IPR008422">
    <property type="entry name" value="KN_HD"/>
</dbReference>
<dbReference type="CDD" id="cd00086">
    <property type="entry name" value="homeodomain"/>
    <property type="match status" value="1"/>
</dbReference>
<feature type="compositionally biased region" description="Polar residues" evidence="5">
    <location>
        <begin position="61"/>
        <end position="107"/>
    </location>
</feature>
<dbReference type="InterPro" id="IPR009057">
    <property type="entry name" value="Homeodomain-like_sf"/>
</dbReference>
<dbReference type="OMA" id="HHEESCT"/>
<name>F4PMI3_CACFS</name>
<dbReference type="GO" id="GO:0006355">
    <property type="term" value="P:regulation of DNA-templated transcription"/>
    <property type="evidence" value="ECO:0007669"/>
    <property type="project" value="InterPro"/>
</dbReference>
<feature type="DNA-binding region" description="Homeobox" evidence="4">
    <location>
        <begin position="280"/>
        <end position="342"/>
    </location>
</feature>
<evidence type="ECO:0000256" key="2">
    <source>
        <dbReference type="ARBA" id="ARBA00023155"/>
    </source>
</evidence>